<feature type="transmembrane region" description="Helical" evidence="12">
    <location>
        <begin position="327"/>
        <end position="347"/>
    </location>
</feature>
<protein>
    <recommendedName>
        <fullName evidence="3">Probable multidrug resistance protein NorM</fullName>
    </recommendedName>
    <alternativeName>
        <fullName evidence="11">Multidrug-efflux transporter</fullName>
    </alternativeName>
</protein>
<keyword evidence="14" id="KW-1185">Reference proteome</keyword>
<evidence type="ECO:0000256" key="5">
    <source>
        <dbReference type="ARBA" id="ARBA00022449"/>
    </source>
</evidence>
<dbReference type="CDD" id="cd13137">
    <property type="entry name" value="MATE_NorM_like"/>
    <property type="match status" value="1"/>
</dbReference>
<keyword evidence="7 12" id="KW-0812">Transmembrane</keyword>
<evidence type="ECO:0000256" key="11">
    <source>
        <dbReference type="ARBA" id="ARBA00031636"/>
    </source>
</evidence>
<gene>
    <name evidence="13" type="ORF">TSYNT_599</name>
</gene>
<comment type="subcellular location">
    <subcellularLocation>
        <location evidence="2">Cell membrane</location>
        <topology evidence="2">Multi-pass membrane protein</topology>
    </subcellularLocation>
</comment>
<evidence type="ECO:0000256" key="8">
    <source>
        <dbReference type="ARBA" id="ARBA00022989"/>
    </source>
</evidence>
<feature type="transmembrane region" description="Helical" evidence="12">
    <location>
        <begin position="421"/>
        <end position="440"/>
    </location>
</feature>
<dbReference type="OrthoDB" id="62420at2"/>
<feature type="transmembrane region" description="Helical" evidence="12">
    <location>
        <begin position="169"/>
        <end position="190"/>
    </location>
</feature>
<keyword evidence="6" id="KW-1003">Cell membrane</keyword>
<accession>A0A0U9HKE4</accession>
<evidence type="ECO:0000256" key="7">
    <source>
        <dbReference type="ARBA" id="ARBA00022692"/>
    </source>
</evidence>
<evidence type="ECO:0000313" key="14">
    <source>
        <dbReference type="Proteomes" id="UP000062160"/>
    </source>
</evidence>
<name>A0A0U9HKE4_9FIRM</name>
<dbReference type="EMBL" id="DF976999">
    <property type="protein sequence ID" value="GAQ24273.1"/>
    <property type="molecule type" value="Genomic_DNA"/>
</dbReference>
<comment type="function">
    <text evidence="1">Multidrug efflux pump.</text>
</comment>
<dbReference type="GO" id="GO:0006811">
    <property type="term" value="P:monoatomic ion transport"/>
    <property type="evidence" value="ECO:0007669"/>
    <property type="project" value="UniProtKB-KW"/>
</dbReference>
<dbReference type="GO" id="GO:0005886">
    <property type="term" value="C:plasma membrane"/>
    <property type="evidence" value="ECO:0007669"/>
    <property type="project" value="UniProtKB-SubCell"/>
</dbReference>
<dbReference type="AlphaFoldDB" id="A0A0U9HKE4"/>
<keyword evidence="5" id="KW-0050">Antiport</keyword>
<keyword evidence="8 12" id="KW-1133">Transmembrane helix</keyword>
<evidence type="ECO:0000256" key="1">
    <source>
        <dbReference type="ARBA" id="ARBA00003408"/>
    </source>
</evidence>
<feature type="transmembrane region" description="Helical" evidence="12">
    <location>
        <begin position="58"/>
        <end position="83"/>
    </location>
</feature>
<feature type="transmembrane region" description="Helical" evidence="12">
    <location>
        <begin position="95"/>
        <end position="117"/>
    </location>
</feature>
<feature type="transmembrane region" description="Helical" evidence="12">
    <location>
        <begin position="359"/>
        <end position="384"/>
    </location>
</feature>
<evidence type="ECO:0000256" key="12">
    <source>
        <dbReference type="SAM" id="Phobius"/>
    </source>
</evidence>
<dbReference type="GO" id="GO:0015297">
    <property type="term" value="F:antiporter activity"/>
    <property type="evidence" value="ECO:0007669"/>
    <property type="project" value="UniProtKB-KW"/>
</dbReference>
<feature type="transmembrane region" description="Helical" evidence="12">
    <location>
        <begin position="396"/>
        <end position="415"/>
    </location>
</feature>
<dbReference type="InterPro" id="IPR050222">
    <property type="entry name" value="MATE_MdtK"/>
</dbReference>
<feature type="transmembrane region" description="Helical" evidence="12">
    <location>
        <begin position="21"/>
        <end position="38"/>
    </location>
</feature>
<dbReference type="PANTHER" id="PTHR43298">
    <property type="entry name" value="MULTIDRUG RESISTANCE PROTEIN NORM-RELATED"/>
    <property type="match status" value="1"/>
</dbReference>
<evidence type="ECO:0000256" key="2">
    <source>
        <dbReference type="ARBA" id="ARBA00004651"/>
    </source>
</evidence>
<feature type="transmembrane region" description="Helical" evidence="12">
    <location>
        <begin position="137"/>
        <end position="157"/>
    </location>
</feature>
<evidence type="ECO:0000313" key="13">
    <source>
        <dbReference type="EMBL" id="GAQ24273.1"/>
    </source>
</evidence>
<evidence type="ECO:0000256" key="3">
    <source>
        <dbReference type="ARBA" id="ARBA00020268"/>
    </source>
</evidence>
<keyword evidence="4" id="KW-0813">Transport</keyword>
<proteinExistence type="predicted"/>
<feature type="transmembrane region" description="Helical" evidence="12">
    <location>
        <begin position="202"/>
        <end position="221"/>
    </location>
</feature>
<keyword evidence="10 12" id="KW-0472">Membrane</keyword>
<dbReference type="PANTHER" id="PTHR43298:SF4">
    <property type="entry name" value="DRUG_SODIUM ANTIPORTER"/>
    <property type="match status" value="1"/>
</dbReference>
<evidence type="ECO:0000256" key="6">
    <source>
        <dbReference type="ARBA" id="ARBA00022475"/>
    </source>
</evidence>
<dbReference type="PIRSF" id="PIRSF006603">
    <property type="entry name" value="DinF"/>
    <property type="match status" value="1"/>
</dbReference>
<dbReference type="InterPro" id="IPR048279">
    <property type="entry name" value="MdtK-like"/>
</dbReference>
<dbReference type="Pfam" id="PF01554">
    <property type="entry name" value="MatE"/>
    <property type="match status" value="2"/>
</dbReference>
<dbReference type="Proteomes" id="UP000062160">
    <property type="component" value="Unassembled WGS sequence"/>
</dbReference>
<organism evidence="13">
    <name type="scientific">Tepidanaerobacter syntrophicus</name>
    <dbReference type="NCBI Taxonomy" id="224999"/>
    <lineage>
        <taxon>Bacteria</taxon>
        <taxon>Bacillati</taxon>
        <taxon>Bacillota</taxon>
        <taxon>Clostridia</taxon>
        <taxon>Thermosediminibacterales</taxon>
        <taxon>Tepidanaerobacteraceae</taxon>
        <taxon>Tepidanaerobacter</taxon>
    </lineage>
</organism>
<sequence>MKALNNGNSNSNSLQNTIFRLALPAILENILNTAVWMFDTAMIGRLSAEALSAVGFGSQLAFTLVNIVSAMGIGTSAIVARYIGANEPEKANKVISQSFIVSLIISVFLLGANLFLARPFFISTIEDQQVIKLGIQYVKIVSFGIVFLIPTMVLNAALRGAGNTKLPMFSALVANLLNVVGDYVLIFGYYGFPRMEVKGAAIATTLSQMVGFIITFVYLIAGQDIVRLNLKDSIKIDMDVIKQLYKLSMPSCLEEFSHSGSRLLSSIWITRLGTVAFAAHQVAVSAESMSFMPGYGFAVAASTLAGQNLGARQPEEAERSAIASLKLALILMSGVGLVFLIFSHQLMSLFTSIDEVKNLAAACIRVAAFEQPTLAVSMVLGGALRGAGDTPGTFKVGLIGTWLVRLPLIFAVVFIFKKTVIYVWVATVIQFVVEAGLMYLRFRKGHWKKIAI</sequence>
<evidence type="ECO:0000256" key="10">
    <source>
        <dbReference type="ARBA" id="ARBA00023136"/>
    </source>
</evidence>
<dbReference type="NCBIfam" id="TIGR00797">
    <property type="entry name" value="matE"/>
    <property type="match status" value="1"/>
</dbReference>
<dbReference type="RefSeq" id="WP_059031373.1">
    <property type="nucleotide sequence ID" value="NZ_BSDN01000001.1"/>
</dbReference>
<dbReference type="STRING" id="224999.GCA_001485475_00255"/>
<evidence type="ECO:0000256" key="9">
    <source>
        <dbReference type="ARBA" id="ARBA00023065"/>
    </source>
</evidence>
<evidence type="ECO:0000256" key="4">
    <source>
        <dbReference type="ARBA" id="ARBA00022448"/>
    </source>
</evidence>
<dbReference type="GO" id="GO:0042910">
    <property type="term" value="F:xenobiotic transmembrane transporter activity"/>
    <property type="evidence" value="ECO:0007669"/>
    <property type="project" value="InterPro"/>
</dbReference>
<dbReference type="InterPro" id="IPR002528">
    <property type="entry name" value="MATE_fam"/>
</dbReference>
<keyword evidence="9" id="KW-0406">Ion transport</keyword>
<reference evidence="13" key="1">
    <citation type="journal article" date="2016" name="Genome Announc.">
        <title>Draft Genome Sequence of the Syntrophic Lactate-Degrading Bacterium Tepidanaerobacter syntrophicus JLT.</title>
        <authorList>
            <person name="Matsuura N."/>
            <person name="Ohashi A."/>
            <person name="Tourlousse D.M."/>
            <person name="Sekiguchi Y."/>
        </authorList>
    </citation>
    <scope>NUCLEOTIDE SEQUENCE [LARGE SCALE GENOMIC DNA]</scope>
    <source>
        <strain evidence="13">JL</strain>
    </source>
</reference>